<dbReference type="AlphaFoldDB" id="A0A016UPV2"/>
<dbReference type="InterPro" id="IPR000477">
    <property type="entry name" value="RT_dom"/>
</dbReference>
<accession>A0A016UPV2</accession>
<dbReference type="Proteomes" id="UP000024635">
    <property type="component" value="Unassembled WGS sequence"/>
</dbReference>
<dbReference type="OrthoDB" id="425681at2759"/>
<dbReference type="PANTHER" id="PTHR47027">
    <property type="entry name" value="REVERSE TRANSCRIPTASE DOMAIN-CONTAINING PROTEIN"/>
    <property type="match status" value="1"/>
</dbReference>
<evidence type="ECO:0000313" key="2">
    <source>
        <dbReference type="EMBL" id="EYC16951.1"/>
    </source>
</evidence>
<name>A0A016UPV2_9BILA</name>
<dbReference type="EMBL" id="JARK01001368">
    <property type="protein sequence ID" value="EYC16951.1"/>
    <property type="molecule type" value="Genomic_DNA"/>
</dbReference>
<dbReference type="Pfam" id="PF00078">
    <property type="entry name" value="RVT_1"/>
    <property type="match status" value="1"/>
</dbReference>
<evidence type="ECO:0000313" key="3">
    <source>
        <dbReference type="Proteomes" id="UP000024635"/>
    </source>
</evidence>
<comment type="caution">
    <text evidence="2">The sequence shown here is derived from an EMBL/GenBank/DDBJ whole genome shotgun (WGS) entry which is preliminary data.</text>
</comment>
<dbReference type="InterPro" id="IPR043502">
    <property type="entry name" value="DNA/RNA_pol_sf"/>
</dbReference>
<organism evidence="2 3">
    <name type="scientific">Ancylostoma ceylanicum</name>
    <dbReference type="NCBI Taxonomy" id="53326"/>
    <lineage>
        <taxon>Eukaryota</taxon>
        <taxon>Metazoa</taxon>
        <taxon>Ecdysozoa</taxon>
        <taxon>Nematoda</taxon>
        <taxon>Chromadorea</taxon>
        <taxon>Rhabditida</taxon>
        <taxon>Rhabditina</taxon>
        <taxon>Rhabditomorpha</taxon>
        <taxon>Strongyloidea</taxon>
        <taxon>Ancylostomatidae</taxon>
        <taxon>Ancylostomatinae</taxon>
        <taxon>Ancylostoma</taxon>
    </lineage>
</organism>
<dbReference type="Gene3D" id="3.30.70.270">
    <property type="match status" value="1"/>
</dbReference>
<dbReference type="PROSITE" id="PS51257">
    <property type="entry name" value="PROKAR_LIPOPROTEIN"/>
    <property type="match status" value="1"/>
</dbReference>
<proteinExistence type="predicted"/>
<reference evidence="3" key="1">
    <citation type="journal article" date="2015" name="Nat. Genet.">
        <title>The genome and transcriptome of the zoonotic hookworm Ancylostoma ceylanicum identify infection-specific gene families.</title>
        <authorList>
            <person name="Schwarz E.M."/>
            <person name="Hu Y."/>
            <person name="Antoshechkin I."/>
            <person name="Miller M.M."/>
            <person name="Sternberg P.W."/>
            <person name="Aroian R.V."/>
        </authorList>
    </citation>
    <scope>NUCLEOTIDE SEQUENCE</scope>
    <source>
        <strain evidence="3">HY135</strain>
    </source>
</reference>
<sequence>MRKPYDFPCLSCNTVLACNVGTAFDTVETEAVLEALGNQGVPTQYIRIFRELYNNFTTRISPFYDDITIDVRRGVRQGDTVSPKLFTATLEDVMRRLEWDNMGVRVDGRLLHHLRFADDIVLITPSISQAERMLADFDDACGKIGLQLNLTKTMFMRNGWVPDAPFSLNGTAISECSSYVYLGREVNMMNDLAPELGRRKRAAWRAYKSIEDVVKKTKNIRLRAHLFNTTVLPALTYVSETWAIRKQDENAVSVIERSIERVMLRVFDLLGIIELSSTSSKQTFGPSDVVGRRLKWRRAISLALSPWQRQYTAASASSLVSAITSRLGLVLNLMDIKLSLFRSCTTST</sequence>
<dbReference type="PANTHER" id="PTHR47027:SF20">
    <property type="entry name" value="REVERSE TRANSCRIPTASE-LIKE PROTEIN WITH RNA-DIRECTED DNA POLYMERASE DOMAIN"/>
    <property type="match status" value="1"/>
</dbReference>
<dbReference type="InterPro" id="IPR043128">
    <property type="entry name" value="Rev_trsase/Diguanyl_cyclase"/>
</dbReference>
<feature type="domain" description="Reverse transcriptase" evidence="1">
    <location>
        <begin position="1"/>
        <end position="173"/>
    </location>
</feature>
<gene>
    <name evidence="2" type="primary">Acey_s0032.g2588</name>
    <name evidence="2" type="ORF">Y032_0032g2588</name>
</gene>
<keyword evidence="3" id="KW-1185">Reference proteome</keyword>
<protein>
    <recommendedName>
        <fullName evidence="1">Reverse transcriptase domain-containing protein</fullName>
    </recommendedName>
</protein>
<evidence type="ECO:0000259" key="1">
    <source>
        <dbReference type="PROSITE" id="PS50878"/>
    </source>
</evidence>
<dbReference type="SUPFAM" id="SSF56672">
    <property type="entry name" value="DNA/RNA polymerases"/>
    <property type="match status" value="1"/>
</dbReference>
<dbReference type="PROSITE" id="PS50878">
    <property type="entry name" value="RT_POL"/>
    <property type="match status" value="1"/>
</dbReference>